<evidence type="ECO:0000256" key="2">
    <source>
        <dbReference type="SAM" id="SignalP"/>
    </source>
</evidence>
<dbReference type="InterPro" id="IPR027954">
    <property type="entry name" value="Transcobalamin-like_C"/>
</dbReference>
<dbReference type="Proteomes" id="UP000826616">
    <property type="component" value="Chromosome"/>
</dbReference>
<evidence type="ECO:0000259" key="3">
    <source>
        <dbReference type="Pfam" id="PF14478"/>
    </source>
</evidence>
<feature type="region of interest" description="Disordered" evidence="1">
    <location>
        <begin position="30"/>
        <end position="145"/>
    </location>
</feature>
<keyword evidence="2" id="KW-0732">Signal</keyword>
<organism evidence="5 6">
    <name type="scientific">Aneurinibacillus thermoaerophilus</name>
    <dbReference type="NCBI Taxonomy" id="143495"/>
    <lineage>
        <taxon>Bacteria</taxon>
        <taxon>Bacillati</taxon>
        <taxon>Bacillota</taxon>
        <taxon>Bacilli</taxon>
        <taxon>Bacillales</taxon>
        <taxon>Paenibacillaceae</taxon>
        <taxon>Aneurinibacillus group</taxon>
        <taxon>Aneurinibacillus</taxon>
    </lineage>
</organism>
<protein>
    <submittedName>
        <fullName evidence="4">DUF4430 domain-containing protein</fullName>
    </submittedName>
</protein>
<proteinExistence type="predicted"/>
<evidence type="ECO:0000313" key="7">
    <source>
        <dbReference type="Proteomes" id="UP000826616"/>
    </source>
</evidence>
<dbReference type="Pfam" id="PF14478">
    <property type="entry name" value="DUF4430"/>
    <property type="match status" value="1"/>
</dbReference>
<evidence type="ECO:0000313" key="4">
    <source>
        <dbReference type="EMBL" id="QYY43655.1"/>
    </source>
</evidence>
<dbReference type="OrthoDB" id="2356646at2"/>
<reference evidence="4 7" key="2">
    <citation type="submission" date="2021-08" db="EMBL/GenBank/DDBJ databases">
        <title>Complete genome sequence of the strain Aneurinibacillus thermoaerophilus CCM 8960.</title>
        <authorList>
            <person name="Musilova J."/>
            <person name="Kourilova X."/>
            <person name="Pernicova I."/>
            <person name="Bezdicek M."/>
            <person name="Lengerova M."/>
            <person name="Obruca S."/>
            <person name="Sedlar K."/>
        </authorList>
    </citation>
    <scope>NUCLEOTIDE SEQUENCE [LARGE SCALE GENOMIC DNA]</scope>
    <source>
        <strain evidence="4 7">CCM 8960</strain>
    </source>
</reference>
<dbReference type="Gene3D" id="2.170.130.30">
    <property type="match status" value="1"/>
</dbReference>
<feature type="signal peptide" evidence="2">
    <location>
        <begin position="1"/>
        <end position="30"/>
    </location>
</feature>
<gene>
    <name evidence="4" type="ORF">K3F53_05385</name>
    <name evidence="5" type="ORF">SAMN04489735_100795</name>
</gene>
<feature type="compositionally biased region" description="Polar residues" evidence="1">
    <location>
        <begin position="43"/>
        <end position="88"/>
    </location>
</feature>
<evidence type="ECO:0000313" key="6">
    <source>
        <dbReference type="Proteomes" id="UP000198956"/>
    </source>
</evidence>
<feature type="domain" description="Transcobalamin-like C-terminal" evidence="3">
    <location>
        <begin position="175"/>
        <end position="250"/>
    </location>
</feature>
<dbReference type="AlphaFoldDB" id="A0A1G7YR33"/>
<sequence>MLKKGNTQLYFLARVLIVLSLLVGCSTAPANTPANTGKAVETSALTQQAEQKQAEQMPTAQASAPALSESQAQTAQPAAMNHPSQSKPIPQKQEKEKNNASSQKQERETTKAVAAAERTVPVQAAAKATVDHAKTKKAQQASETSPAKKMVSFSIVADKERGTILSPTEVEIQEGDTVLDVLKRVTREKKIQMEYRGVKATAYVEGIDNLYEFDRGSKSGWMYRVNGVFPNKSAGIFPVKAGDKIEWLYTVDLGRDLGAKLE</sequence>
<dbReference type="GeneID" id="97140795"/>
<reference evidence="5 6" key="1">
    <citation type="submission" date="2016-10" db="EMBL/GenBank/DDBJ databases">
        <authorList>
            <person name="de Groot N.N."/>
        </authorList>
    </citation>
    <scope>NUCLEOTIDE SEQUENCE [LARGE SCALE GENOMIC DNA]</scope>
    <source>
        <strain evidence="5 6">L 420-91</strain>
    </source>
</reference>
<accession>A0A1G7YR33</accession>
<dbReference type="Proteomes" id="UP000198956">
    <property type="component" value="Unassembled WGS sequence"/>
</dbReference>
<dbReference type="EMBL" id="FNDE01000007">
    <property type="protein sequence ID" value="SDG98350.1"/>
    <property type="molecule type" value="Genomic_DNA"/>
</dbReference>
<keyword evidence="7" id="KW-1185">Reference proteome</keyword>
<dbReference type="EMBL" id="CP080764">
    <property type="protein sequence ID" value="QYY43655.1"/>
    <property type="molecule type" value="Genomic_DNA"/>
</dbReference>
<dbReference type="PROSITE" id="PS51257">
    <property type="entry name" value="PROKAR_LIPOPROTEIN"/>
    <property type="match status" value="1"/>
</dbReference>
<evidence type="ECO:0000313" key="5">
    <source>
        <dbReference type="EMBL" id="SDG98350.1"/>
    </source>
</evidence>
<name>A0A1G7YR33_ANETH</name>
<feature type="compositionally biased region" description="Basic and acidic residues" evidence="1">
    <location>
        <begin position="92"/>
        <end position="110"/>
    </location>
</feature>
<evidence type="ECO:0000256" key="1">
    <source>
        <dbReference type="SAM" id="MobiDB-lite"/>
    </source>
</evidence>
<dbReference type="RefSeq" id="WP_057899504.1">
    <property type="nucleotide sequence ID" value="NZ_CP080764.1"/>
</dbReference>
<feature type="chain" id="PRO_5011466616" evidence="2">
    <location>
        <begin position="31"/>
        <end position="262"/>
    </location>
</feature>